<sequence>DKNQGNYRQNQTKSLSAGFPAYNNQQDTNNYI</sequence>
<feature type="compositionally biased region" description="Polar residues" evidence="1">
    <location>
        <begin position="22"/>
        <end position="32"/>
    </location>
</feature>
<evidence type="ECO:0000313" key="2">
    <source>
        <dbReference type="EMBL" id="GAH97153.1"/>
    </source>
</evidence>
<reference evidence="2" key="1">
    <citation type="journal article" date="2014" name="Front. Microbiol.">
        <title>High frequency of phylogenetically diverse reductive dehalogenase-homologous genes in deep subseafloor sedimentary metagenomes.</title>
        <authorList>
            <person name="Kawai M."/>
            <person name="Futagami T."/>
            <person name="Toyoda A."/>
            <person name="Takaki Y."/>
            <person name="Nishi S."/>
            <person name="Hori S."/>
            <person name="Arai W."/>
            <person name="Tsubouchi T."/>
            <person name="Morono Y."/>
            <person name="Uchiyama I."/>
            <person name="Ito T."/>
            <person name="Fujiyama A."/>
            <person name="Inagaki F."/>
            <person name="Takami H."/>
        </authorList>
    </citation>
    <scope>NUCLEOTIDE SEQUENCE</scope>
    <source>
        <strain evidence="2">Expedition CK06-06</strain>
    </source>
</reference>
<protein>
    <submittedName>
        <fullName evidence="2">Uncharacterized protein</fullName>
    </submittedName>
</protein>
<comment type="caution">
    <text evidence="2">The sequence shown here is derived from an EMBL/GenBank/DDBJ whole genome shotgun (WGS) entry which is preliminary data.</text>
</comment>
<feature type="region of interest" description="Disordered" evidence="1">
    <location>
        <begin position="1"/>
        <end position="32"/>
    </location>
</feature>
<gene>
    <name evidence="2" type="ORF">S03H2_69403</name>
</gene>
<organism evidence="2">
    <name type="scientific">marine sediment metagenome</name>
    <dbReference type="NCBI Taxonomy" id="412755"/>
    <lineage>
        <taxon>unclassified sequences</taxon>
        <taxon>metagenomes</taxon>
        <taxon>ecological metagenomes</taxon>
    </lineage>
</organism>
<dbReference type="EMBL" id="BARU01045849">
    <property type="protein sequence ID" value="GAH97153.1"/>
    <property type="molecule type" value="Genomic_DNA"/>
</dbReference>
<name>X1LSP4_9ZZZZ</name>
<accession>X1LSP4</accession>
<feature type="compositionally biased region" description="Polar residues" evidence="1">
    <location>
        <begin position="1"/>
        <end position="15"/>
    </location>
</feature>
<proteinExistence type="predicted"/>
<dbReference type="AlphaFoldDB" id="X1LSP4"/>
<feature type="non-terminal residue" evidence="2">
    <location>
        <position position="1"/>
    </location>
</feature>
<evidence type="ECO:0000256" key="1">
    <source>
        <dbReference type="SAM" id="MobiDB-lite"/>
    </source>
</evidence>